<feature type="compositionally biased region" description="Polar residues" evidence="1">
    <location>
        <begin position="25"/>
        <end position="38"/>
    </location>
</feature>
<sequence length="57" mass="6127">MEKLKHEVDDGVDNEDNKSDDDSNTTEMKTTRSNSDGEISSLVAEGGPMGIIGWGGR</sequence>
<dbReference type="EMBL" id="HG994369">
    <property type="protein sequence ID" value="CAF1930480.1"/>
    <property type="molecule type" value="Genomic_DNA"/>
</dbReference>
<reference evidence="2" key="1">
    <citation type="submission" date="2021-01" db="EMBL/GenBank/DDBJ databases">
        <authorList>
            <consortium name="Genoscope - CEA"/>
            <person name="William W."/>
        </authorList>
    </citation>
    <scope>NUCLEOTIDE SEQUENCE</scope>
</reference>
<accession>A0A816L4L3</accession>
<gene>
    <name evidence="2" type="ORF">DARMORV10_C05P38310.1</name>
</gene>
<dbReference type="AlphaFoldDB" id="A0A816L4L3"/>
<name>A0A816L4L3_BRANA</name>
<dbReference type="Proteomes" id="UP001295469">
    <property type="component" value="Chromosome C05"/>
</dbReference>
<proteinExistence type="predicted"/>
<organism evidence="2">
    <name type="scientific">Brassica napus</name>
    <name type="common">Rape</name>
    <dbReference type="NCBI Taxonomy" id="3708"/>
    <lineage>
        <taxon>Eukaryota</taxon>
        <taxon>Viridiplantae</taxon>
        <taxon>Streptophyta</taxon>
        <taxon>Embryophyta</taxon>
        <taxon>Tracheophyta</taxon>
        <taxon>Spermatophyta</taxon>
        <taxon>Magnoliopsida</taxon>
        <taxon>eudicotyledons</taxon>
        <taxon>Gunneridae</taxon>
        <taxon>Pentapetalae</taxon>
        <taxon>rosids</taxon>
        <taxon>malvids</taxon>
        <taxon>Brassicales</taxon>
        <taxon>Brassicaceae</taxon>
        <taxon>Brassiceae</taxon>
        <taxon>Brassica</taxon>
    </lineage>
</organism>
<feature type="region of interest" description="Disordered" evidence="1">
    <location>
        <begin position="1"/>
        <end position="57"/>
    </location>
</feature>
<feature type="compositionally biased region" description="Gly residues" evidence="1">
    <location>
        <begin position="47"/>
        <end position="57"/>
    </location>
</feature>
<evidence type="ECO:0000256" key="1">
    <source>
        <dbReference type="SAM" id="MobiDB-lite"/>
    </source>
</evidence>
<feature type="compositionally biased region" description="Basic and acidic residues" evidence="1">
    <location>
        <begin position="1"/>
        <end position="21"/>
    </location>
</feature>
<evidence type="ECO:0000313" key="2">
    <source>
        <dbReference type="EMBL" id="CAF1930480.1"/>
    </source>
</evidence>
<protein>
    <submittedName>
        <fullName evidence="2">(rape) hypothetical protein</fullName>
    </submittedName>
</protein>